<accession>A0AAD6SQM2</accession>
<evidence type="ECO:0000313" key="2">
    <source>
        <dbReference type="EMBL" id="KAJ7032128.1"/>
    </source>
</evidence>
<reference evidence="2" key="1">
    <citation type="submission" date="2023-03" db="EMBL/GenBank/DDBJ databases">
        <title>Massive genome expansion in bonnet fungi (Mycena s.s.) driven by repeated elements and novel gene families across ecological guilds.</title>
        <authorList>
            <consortium name="Lawrence Berkeley National Laboratory"/>
            <person name="Harder C.B."/>
            <person name="Miyauchi S."/>
            <person name="Viragh M."/>
            <person name="Kuo A."/>
            <person name="Thoen E."/>
            <person name="Andreopoulos B."/>
            <person name="Lu D."/>
            <person name="Skrede I."/>
            <person name="Drula E."/>
            <person name="Henrissat B."/>
            <person name="Morin E."/>
            <person name="Kohler A."/>
            <person name="Barry K."/>
            <person name="LaButti K."/>
            <person name="Morin E."/>
            <person name="Salamov A."/>
            <person name="Lipzen A."/>
            <person name="Mereny Z."/>
            <person name="Hegedus B."/>
            <person name="Baldrian P."/>
            <person name="Stursova M."/>
            <person name="Weitz H."/>
            <person name="Taylor A."/>
            <person name="Grigoriev I.V."/>
            <person name="Nagy L.G."/>
            <person name="Martin F."/>
            <person name="Kauserud H."/>
        </authorList>
    </citation>
    <scope>NUCLEOTIDE SEQUENCE</scope>
    <source>
        <strain evidence="2">CBHHK200</strain>
    </source>
</reference>
<dbReference type="Proteomes" id="UP001218188">
    <property type="component" value="Unassembled WGS sequence"/>
</dbReference>
<protein>
    <submittedName>
        <fullName evidence="2">Uncharacterized protein</fullName>
    </submittedName>
</protein>
<evidence type="ECO:0000256" key="1">
    <source>
        <dbReference type="SAM" id="MobiDB-lite"/>
    </source>
</evidence>
<comment type="caution">
    <text evidence="2">The sequence shown here is derived from an EMBL/GenBank/DDBJ whole genome shotgun (WGS) entry which is preliminary data.</text>
</comment>
<proteinExistence type="predicted"/>
<keyword evidence="3" id="KW-1185">Reference proteome</keyword>
<gene>
    <name evidence="2" type="ORF">C8F04DRAFT_668496</name>
</gene>
<name>A0AAD6SQM2_9AGAR</name>
<sequence>MITGRRRCGMASRLLLSRRFIAVFCTPLWKIKHRARPAPLPAPVLLLGFLPRWATLIPFDDRVSRHPPPTRKSNRKSTRSTPRCHPRQATKITYDGHHRWTKPWMVKVVDRLGLRWMSRSRPVRRAGQSRERVRTSTPRSPVGQEDDVAKYGTCENIGVSLLTCNRPFE</sequence>
<evidence type="ECO:0000313" key="3">
    <source>
        <dbReference type="Proteomes" id="UP001218188"/>
    </source>
</evidence>
<organism evidence="2 3">
    <name type="scientific">Mycena alexandri</name>
    <dbReference type="NCBI Taxonomy" id="1745969"/>
    <lineage>
        <taxon>Eukaryota</taxon>
        <taxon>Fungi</taxon>
        <taxon>Dikarya</taxon>
        <taxon>Basidiomycota</taxon>
        <taxon>Agaricomycotina</taxon>
        <taxon>Agaricomycetes</taxon>
        <taxon>Agaricomycetidae</taxon>
        <taxon>Agaricales</taxon>
        <taxon>Marasmiineae</taxon>
        <taxon>Mycenaceae</taxon>
        <taxon>Mycena</taxon>
    </lineage>
</organism>
<feature type="region of interest" description="Disordered" evidence="1">
    <location>
        <begin position="61"/>
        <end position="86"/>
    </location>
</feature>
<feature type="compositionally biased region" description="Basic residues" evidence="1">
    <location>
        <begin position="68"/>
        <end position="86"/>
    </location>
</feature>
<dbReference type="AlphaFoldDB" id="A0AAD6SQM2"/>
<feature type="region of interest" description="Disordered" evidence="1">
    <location>
        <begin position="121"/>
        <end position="146"/>
    </location>
</feature>
<dbReference type="EMBL" id="JARJCM010000076">
    <property type="protein sequence ID" value="KAJ7032128.1"/>
    <property type="molecule type" value="Genomic_DNA"/>
</dbReference>